<evidence type="ECO:0000256" key="9">
    <source>
        <dbReference type="SAM" id="Phobius"/>
    </source>
</evidence>
<feature type="modified residue" description="4-aspartylphosphate" evidence="8">
    <location>
        <position position="52"/>
    </location>
</feature>
<keyword evidence="7" id="KW-0804">Transcription</keyword>
<sequence length="334" mass="34891">MSRLLVIEDDVTIATTLELALRAGGHTVFWASTGRAGINAAIAHKPQLVLLDLGLPDLDGLSVCREIRSLLPATIIVLLTAHREELDVVSGLESGADDYLTKPFRVVEVLARVGAHLRRANGDSGLVQSVPADDVRVLGSLSVNAAARTVQVNGSNVALPGREYDLQPEIGAPVPGEQLGFYTAGTLLVGLGPAQADAAVRAAFAGKPAETAEGGWISVVVPVASAETVTGAVRAALPISVLWQRVGLTWLVLLVAAAAALLVGIGTARRLARMITDPMEGLTRASLALGGGDFFVRTHPSGLPEIDQAYAALNVTAERLGELVRRERHLSAQT</sequence>
<organism evidence="12 14">
    <name type="scientific">Cryobacterium flavum</name>
    <dbReference type="NCBI Taxonomy" id="1424659"/>
    <lineage>
        <taxon>Bacteria</taxon>
        <taxon>Bacillati</taxon>
        <taxon>Actinomycetota</taxon>
        <taxon>Actinomycetes</taxon>
        <taxon>Micrococcales</taxon>
        <taxon>Microbacteriaceae</taxon>
        <taxon>Cryobacterium</taxon>
    </lineage>
</organism>
<dbReference type="SMART" id="SM00304">
    <property type="entry name" value="HAMP"/>
    <property type="match status" value="1"/>
</dbReference>
<evidence type="ECO:0000259" key="10">
    <source>
        <dbReference type="PROSITE" id="PS50110"/>
    </source>
</evidence>
<keyword evidence="9" id="KW-0472">Membrane</keyword>
<protein>
    <submittedName>
        <fullName evidence="12">HAMP domain-containing protein</fullName>
    </submittedName>
    <submittedName>
        <fullName evidence="13">Response regulator</fullName>
    </submittedName>
</protein>
<keyword evidence="5" id="KW-0805">Transcription regulation</keyword>
<reference evidence="13 15" key="2">
    <citation type="submission" date="2019-03" db="EMBL/GenBank/DDBJ databases">
        <title>Genomics of glacier-inhabiting Cryobacterium strains.</title>
        <authorList>
            <person name="Liu Q."/>
            <person name="Xin Y.-H."/>
        </authorList>
    </citation>
    <scope>NUCLEOTIDE SEQUENCE [LARGE SCALE GENOMIC DNA]</scope>
    <source>
        <strain evidence="13 15">Hh8</strain>
    </source>
</reference>
<evidence type="ECO:0000313" key="14">
    <source>
        <dbReference type="Proteomes" id="UP000199639"/>
    </source>
</evidence>
<dbReference type="AlphaFoldDB" id="A0A4R8UVG0"/>
<dbReference type="GO" id="GO:0000156">
    <property type="term" value="F:phosphorelay response regulator activity"/>
    <property type="evidence" value="ECO:0007669"/>
    <property type="project" value="TreeGrafter"/>
</dbReference>
<dbReference type="Pfam" id="PF00072">
    <property type="entry name" value="Response_reg"/>
    <property type="match status" value="1"/>
</dbReference>
<dbReference type="CDD" id="cd06225">
    <property type="entry name" value="HAMP"/>
    <property type="match status" value="1"/>
</dbReference>
<dbReference type="InterPro" id="IPR001789">
    <property type="entry name" value="Sig_transdc_resp-reg_receiver"/>
</dbReference>
<dbReference type="InterPro" id="IPR011006">
    <property type="entry name" value="CheY-like_superfamily"/>
</dbReference>
<proteinExistence type="predicted"/>
<keyword evidence="2 9" id="KW-0812">Transmembrane</keyword>
<evidence type="ECO:0000256" key="3">
    <source>
        <dbReference type="ARBA" id="ARBA00022989"/>
    </source>
</evidence>
<evidence type="ECO:0000313" key="13">
    <source>
        <dbReference type="EMBL" id="TFB72878.1"/>
    </source>
</evidence>
<evidence type="ECO:0000256" key="1">
    <source>
        <dbReference type="ARBA" id="ARBA00022553"/>
    </source>
</evidence>
<dbReference type="SUPFAM" id="SSF52172">
    <property type="entry name" value="CheY-like"/>
    <property type="match status" value="1"/>
</dbReference>
<feature type="domain" description="HAMP" evidence="11">
    <location>
        <begin position="273"/>
        <end position="325"/>
    </location>
</feature>
<keyword evidence="4" id="KW-0902">Two-component regulatory system</keyword>
<dbReference type="EMBL" id="FNIB01000018">
    <property type="protein sequence ID" value="SDO43425.1"/>
    <property type="molecule type" value="Genomic_DNA"/>
</dbReference>
<dbReference type="GO" id="GO:0000976">
    <property type="term" value="F:transcription cis-regulatory region binding"/>
    <property type="evidence" value="ECO:0007669"/>
    <property type="project" value="TreeGrafter"/>
</dbReference>
<evidence type="ECO:0000256" key="7">
    <source>
        <dbReference type="ARBA" id="ARBA00023163"/>
    </source>
</evidence>
<evidence type="ECO:0000256" key="4">
    <source>
        <dbReference type="ARBA" id="ARBA00023012"/>
    </source>
</evidence>
<dbReference type="SMART" id="SM00448">
    <property type="entry name" value="REC"/>
    <property type="match status" value="1"/>
</dbReference>
<feature type="transmembrane region" description="Helical" evidence="9">
    <location>
        <begin position="247"/>
        <end position="265"/>
    </location>
</feature>
<evidence type="ECO:0000313" key="12">
    <source>
        <dbReference type="EMBL" id="SDO43425.1"/>
    </source>
</evidence>
<evidence type="ECO:0000259" key="11">
    <source>
        <dbReference type="PROSITE" id="PS50885"/>
    </source>
</evidence>
<dbReference type="GO" id="GO:0006355">
    <property type="term" value="P:regulation of DNA-templated transcription"/>
    <property type="evidence" value="ECO:0007669"/>
    <property type="project" value="TreeGrafter"/>
</dbReference>
<evidence type="ECO:0000256" key="5">
    <source>
        <dbReference type="ARBA" id="ARBA00023015"/>
    </source>
</evidence>
<dbReference type="Gene3D" id="3.40.50.2300">
    <property type="match status" value="1"/>
</dbReference>
<evidence type="ECO:0000256" key="6">
    <source>
        <dbReference type="ARBA" id="ARBA00023125"/>
    </source>
</evidence>
<dbReference type="PROSITE" id="PS50885">
    <property type="entry name" value="HAMP"/>
    <property type="match status" value="1"/>
</dbReference>
<dbReference type="STRING" id="1424659.SAMN05216368_11826"/>
<gene>
    <name evidence="13" type="ORF">E3O21_17360</name>
    <name evidence="12" type="ORF">SAMN05216368_11826</name>
</gene>
<dbReference type="InterPro" id="IPR003660">
    <property type="entry name" value="HAMP_dom"/>
</dbReference>
<dbReference type="InterPro" id="IPR039420">
    <property type="entry name" value="WalR-like"/>
</dbReference>
<dbReference type="PANTHER" id="PTHR48111:SF1">
    <property type="entry name" value="TWO-COMPONENT RESPONSE REGULATOR ORR33"/>
    <property type="match status" value="1"/>
</dbReference>
<evidence type="ECO:0000256" key="8">
    <source>
        <dbReference type="PROSITE-ProRule" id="PRU00169"/>
    </source>
</evidence>
<keyword evidence="6" id="KW-0238">DNA-binding</keyword>
<keyword evidence="15" id="KW-1185">Reference proteome</keyword>
<dbReference type="Pfam" id="PF00672">
    <property type="entry name" value="HAMP"/>
    <property type="match status" value="1"/>
</dbReference>
<dbReference type="RefSeq" id="WP_092342113.1">
    <property type="nucleotide sequence ID" value="NZ_FNIB01000018.1"/>
</dbReference>
<reference evidence="12 14" key="1">
    <citation type="submission" date="2016-10" db="EMBL/GenBank/DDBJ databases">
        <authorList>
            <person name="Varghese N."/>
            <person name="Submissions S."/>
        </authorList>
    </citation>
    <scope>NUCLEOTIDE SEQUENCE [LARGE SCALE GENOMIC DNA]</scope>
    <source>
        <strain evidence="12 14">CGMCC 1.11215</strain>
    </source>
</reference>
<dbReference type="GO" id="GO:0032993">
    <property type="term" value="C:protein-DNA complex"/>
    <property type="evidence" value="ECO:0007669"/>
    <property type="project" value="TreeGrafter"/>
</dbReference>
<dbReference type="GO" id="GO:0016020">
    <property type="term" value="C:membrane"/>
    <property type="evidence" value="ECO:0007669"/>
    <property type="project" value="InterPro"/>
</dbReference>
<evidence type="ECO:0000313" key="15">
    <source>
        <dbReference type="Proteomes" id="UP000298252"/>
    </source>
</evidence>
<dbReference type="EMBL" id="SOFD01000041">
    <property type="protein sequence ID" value="TFB72878.1"/>
    <property type="molecule type" value="Genomic_DNA"/>
</dbReference>
<dbReference type="GO" id="GO:0005829">
    <property type="term" value="C:cytosol"/>
    <property type="evidence" value="ECO:0007669"/>
    <property type="project" value="TreeGrafter"/>
</dbReference>
<name>A0A4R8UVG0_9MICO</name>
<dbReference type="Proteomes" id="UP000199639">
    <property type="component" value="Unassembled WGS sequence"/>
</dbReference>
<dbReference type="Gene3D" id="6.10.340.10">
    <property type="match status" value="1"/>
</dbReference>
<accession>A0A4R8UVG0</accession>
<dbReference type="PROSITE" id="PS50110">
    <property type="entry name" value="RESPONSE_REGULATORY"/>
    <property type="match status" value="1"/>
</dbReference>
<keyword evidence="3 9" id="KW-1133">Transmembrane helix</keyword>
<keyword evidence="1 8" id="KW-0597">Phosphoprotein</keyword>
<dbReference type="PANTHER" id="PTHR48111">
    <property type="entry name" value="REGULATOR OF RPOS"/>
    <property type="match status" value="1"/>
</dbReference>
<dbReference type="CDD" id="cd17574">
    <property type="entry name" value="REC_OmpR"/>
    <property type="match status" value="1"/>
</dbReference>
<dbReference type="Proteomes" id="UP000298252">
    <property type="component" value="Unassembled WGS sequence"/>
</dbReference>
<evidence type="ECO:0000256" key="2">
    <source>
        <dbReference type="ARBA" id="ARBA00022692"/>
    </source>
</evidence>
<feature type="domain" description="Response regulatory" evidence="10">
    <location>
        <begin position="3"/>
        <end position="117"/>
    </location>
</feature>